<accession>A0A7X0VUL3</accession>
<dbReference type="Pfam" id="PF19668">
    <property type="entry name" value="DUF6171"/>
    <property type="match status" value="1"/>
</dbReference>
<gene>
    <name evidence="1" type="ORF">H7C18_05690</name>
</gene>
<dbReference type="AlphaFoldDB" id="A0A7X0VUL3"/>
<dbReference type="InterPro" id="IPR046169">
    <property type="entry name" value="DUF6171"/>
</dbReference>
<reference evidence="1 2" key="1">
    <citation type="submission" date="2020-08" db="EMBL/GenBank/DDBJ databases">
        <title>Cohnella phylogeny.</title>
        <authorList>
            <person name="Dunlap C."/>
        </authorList>
    </citation>
    <scope>NUCLEOTIDE SEQUENCE [LARGE SCALE GENOMIC DNA]</scope>
    <source>
        <strain evidence="1 2">CBP 2801</strain>
    </source>
</reference>
<evidence type="ECO:0000313" key="1">
    <source>
        <dbReference type="EMBL" id="MBB6730387.1"/>
    </source>
</evidence>
<comment type="caution">
    <text evidence="1">The sequence shown here is derived from an EMBL/GenBank/DDBJ whole genome shotgun (WGS) entry which is preliminary data.</text>
</comment>
<dbReference type="Proteomes" id="UP000564644">
    <property type="component" value="Unassembled WGS sequence"/>
</dbReference>
<keyword evidence="2" id="KW-1185">Reference proteome</keyword>
<organism evidence="1 2">
    <name type="scientific">Cohnella zeiphila</name>
    <dbReference type="NCBI Taxonomy" id="2761120"/>
    <lineage>
        <taxon>Bacteria</taxon>
        <taxon>Bacillati</taxon>
        <taxon>Bacillota</taxon>
        <taxon>Bacilli</taxon>
        <taxon>Bacillales</taxon>
        <taxon>Paenibacillaceae</taxon>
        <taxon>Cohnella</taxon>
    </lineage>
</organism>
<dbReference type="RefSeq" id="WP_185128057.1">
    <property type="nucleotide sequence ID" value="NZ_JACJVO010000007.1"/>
</dbReference>
<dbReference type="EMBL" id="JACJVO010000007">
    <property type="protein sequence ID" value="MBB6730387.1"/>
    <property type="molecule type" value="Genomic_DNA"/>
</dbReference>
<protein>
    <submittedName>
        <fullName evidence="1">Uncharacterized protein</fullName>
    </submittedName>
</protein>
<sequence length="93" mass="10866">MERLERTATDGGCKGCSETVRRSPQEIEDWMTRRMSGPEWPSVPDDEYERRLDRCRSCPELAYGTTCKICGCFVQVRAKLPDARCPYPYEPRW</sequence>
<evidence type="ECO:0000313" key="2">
    <source>
        <dbReference type="Proteomes" id="UP000564644"/>
    </source>
</evidence>
<proteinExistence type="predicted"/>
<name>A0A7X0VUL3_9BACL</name>